<keyword evidence="5 9" id="KW-0560">Oxidoreductase</keyword>
<comment type="similarity">
    <text evidence="2 9">Belongs to the DXR family.</text>
</comment>
<feature type="domain" description="1-deoxy-D-xylulose 5-phosphate reductoisomerase C-terminal" evidence="11">
    <location>
        <begin position="131"/>
        <end position="210"/>
    </location>
</feature>
<feature type="binding site" evidence="9">
    <location>
        <position position="202"/>
    </location>
    <ligand>
        <name>1-deoxy-D-xylulose 5-phosphate</name>
        <dbReference type="ChEBI" id="CHEBI:57792"/>
    </ligand>
</feature>
<evidence type="ECO:0000256" key="1">
    <source>
        <dbReference type="ARBA" id="ARBA00005094"/>
    </source>
</evidence>
<keyword evidence="9" id="KW-0460">Magnesium</keyword>
<dbReference type="GO" id="GO:0070402">
    <property type="term" value="F:NADPH binding"/>
    <property type="evidence" value="ECO:0007669"/>
    <property type="project" value="InterPro"/>
</dbReference>
<feature type="binding site" evidence="9">
    <location>
        <position position="12"/>
    </location>
    <ligand>
        <name>NADPH</name>
        <dbReference type="ChEBI" id="CHEBI:57783"/>
    </ligand>
</feature>
<comment type="catalytic activity">
    <reaction evidence="8">
        <text>2-C-methyl-D-erythritol 4-phosphate + NADP(+) = 1-deoxy-D-xylulose 5-phosphate + NADPH + H(+)</text>
        <dbReference type="Rhea" id="RHEA:13717"/>
        <dbReference type="ChEBI" id="CHEBI:15378"/>
        <dbReference type="ChEBI" id="CHEBI:57783"/>
        <dbReference type="ChEBI" id="CHEBI:57792"/>
        <dbReference type="ChEBI" id="CHEBI:58262"/>
        <dbReference type="ChEBI" id="CHEBI:58349"/>
        <dbReference type="EC" id="1.1.1.267"/>
    </reaction>
    <physiologicalReaction direction="right-to-left" evidence="8">
        <dbReference type="Rhea" id="RHEA:13719"/>
    </physiologicalReaction>
</comment>
<evidence type="ECO:0000256" key="2">
    <source>
        <dbReference type="ARBA" id="ARBA00006825"/>
    </source>
</evidence>
<feature type="binding site" evidence="9">
    <location>
        <position position="157"/>
    </location>
    <ligand>
        <name>1-deoxy-D-xylulose 5-phosphate</name>
        <dbReference type="ChEBI" id="CHEBI:57792"/>
    </ligand>
</feature>
<dbReference type="UniPathway" id="UPA00056">
    <property type="reaction ID" value="UER00092"/>
</dbReference>
<dbReference type="GO" id="GO:0030604">
    <property type="term" value="F:1-deoxy-D-xylulose-5-phosphate reductoisomerase activity"/>
    <property type="evidence" value="ECO:0007669"/>
    <property type="project" value="UniProtKB-UniRule"/>
</dbReference>
<dbReference type="Pfam" id="PF02670">
    <property type="entry name" value="DXP_reductoisom"/>
    <property type="match status" value="1"/>
</dbReference>
<feature type="domain" description="1-deoxy-D-xylulose 5-phosphate reductoisomerase N-terminal" evidence="10">
    <location>
        <begin position="6"/>
        <end position="117"/>
    </location>
</feature>
<keyword evidence="13" id="KW-0413">Isomerase</keyword>
<dbReference type="InterPro" id="IPR013644">
    <property type="entry name" value="DXP_reductoisomerase_C"/>
</dbReference>
<dbReference type="PIRSF" id="PIRSF006205">
    <property type="entry name" value="Dxp_reductismrs"/>
    <property type="match status" value="1"/>
</dbReference>
<dbReference type="AlphaFoldDB" id="A0A1E3G4D2"/>
<protein>
    <recommendedName>
        <fullName evidence="9">1-deoxy-D-xylulose 5-phosphate reductoisomerase</fullName>
        <shortName evidence="9">DXP reductoisomerase</shortName>
        <ecNumber evidence="9">1.1.1.267</ecNumber>
    </recommendedName>
    <alternativeName>
        <fullName evidence="9">1-deoxyxylulose-5-phosphate reductoisomerase</fullName>
    </alternativeName>
    <alternativeName>
        <fullName evidence="9">2-C-methyl-D-erythritol 4-phosphate synthase</fullName>
    </alternativeName>
</protein>
<dbReference type="EC" id="1.1.1.267" evidence="9"/>
<dbReference type="Pfam" id="PF08436">
    <property type="entry name" value="DXP_redisom_C"/>
    <property type="match status" value="1"/>
</dbReference>
<dbReference type="HAMAP" id="MF_00183">
    <property type="entry name" value="DXP_reductoisom"/>
    <property type="match status" value="1"/>
</dbReference>
<feature type="binding site" evidence="9">
    <location>
        <position position="38"/>
    </location>
    <ligand>
        <name>NADPH</name>
        <dbReference type="ChEBI" id="CHEBI:57783"/>
    </ligand>
</feature>
<evidence type="ECO:0000256" key="8">
    <source>
        <dbReference type="ARBA" id="ARBA00048543"/>
    </source>
</evidence>
<evidence type="ECO:0000259" key="12">
    <source>
        <dbReference type="Pfam" id="PF13288"/>
    </source>
</evidence>
<sequence length="370" mass="41313">MEEKTVVILGATGSIGTQTVDVISKIGGFRIVGISFGKNVDVANRIVGCFRVPYYCGDGRLEHGLRMSSIEELLDVTKPDVVVCAIPGIEGVKAAFESLNHTKRLALATKETLVCAGPFFKKMVQERGVELIPVDSEHSAILQLMEESVARIILTASGGAVRDVPKDRIRNLGPREVLKHPTWRMGQRITVDSATMVNKLFEVIEAHELFDLPYENIQVAINPSSFVHGVVYLRDGTVKIHAGIPDMRVPIAYALTYPERKYNGVLPDLRDFDLRLLEVEEDRYPVFHYGLKSIVNDLSKRIALNAVDEVVIEAFLNERISFGELVDTIVRVVDNVSFKVENLEDVFQLDLLVRDMARVELERIGGRETK</sequence>
<gene>
    <name evidence="9" type="primary">dxr</name>
    <name evidence="13" type="ORF">A4H02_02395</name>
</gene>
<dbReference type="Proteomes" id="UP000094570">
    <property type="component" value="Unassembled WGS sequence"/>
</dbReference>
<organism evidence="13 14">
    <name type="scientific">Fervidobacterium thailandense</name>
    <dbReference type="NCBI Taxonomy" id="1008305"/>
    <lineage>
        <taxon>Bacteria</taxon>
        <taxon>Thermotogati</taxon>
        <taxon>Thermotogota</taxon>
        <taxon>Thermotogae</taxon>
        <taxon>Thermotogales</taxon>
        <taxon>Fervidobacteriaceae</taxon>
        <taxon>Fervidobacterium</taxon>
    </lineage>
</organism>
<feature type="binding site" evidence="9">
    <location>
        <position position="39"/>
    </location>
    <ligand>
        <name>NADPH</name>
        <dbReference type="ChEBI" id="CHEBI:57783"/>
    </ligand>
</feature>
<dbReference type="STRING" id="1008305.A4H02_02395"/>
<proteinExistence type="inferred from homology"/>
<feature type="binding site" evidence="9">
    <location>
        <position position="13"/>
    </location>
    <ligand>
        <name>NADPH</name>
        <dbReference type="ChEBI" id="CHEBI:57783"/>
    </ligand>
</feature>
<evidence type="ECO:0000256" key="6">
    <source>
        <dbReference type="ARBA" id="ARBA00023211"/>
    </source>
</evidence>
<keyword evidence="7 9" id="KW-0414">Isoprene biosynthesis</keyword>
<feature type="binding site" evidence="9">
    <location>
        <position position="110"/>
    </location>
    <ligand>
        <name>1-deoxy-D-xylulose 5-phosphate</name>
        <dbReference type="ChEBI" id="CHEBI:57792"/>
    </ligand>
</feature>
<feature type="binding site" evidence="9">
    <location>
        <position position="186"/>
    </location>
    <ligand>
        <name>NADPH</name>
        <dbReference type="ChEBI" id="CHEBI:57783"/>
    </ligand>
</feature>
<dbReference type="SUPFAM" id="SSF55347">
    <property type="entry name" value="Glyceraldehyde-3-phosphate dehydrogenase-like, C-terminal domain"/>
    <property type="match status" value="1"/>
</dbReference>
<dbReference type="GO" id="GO:0051484">
    <property type="term" value="P:isopentenyl diphosphate biosynthetic process, methylerythritol 4-phosphate pathway involved in terpenoid biosynthetic process"/>
    <property type="evidence" value="ECO:0007669"/>
    <property type="project" value="TreeGrafter"/>
</dbReference>
<evidence type="ECO:0000256" key="9">
    <source>
        <dbReference type="HAMAP-Rule" id="MF_00183"/>
    </source>
</evidence>
<evidence type="ECO:0000313" key="14">
    <source>
        <dbReference type="Proteomes" id="UP000094570"/>
    </source>
</evidence>
<dbReference type="GO" id="GO:0030145">
    <property type="term" value="F:manganese ion binding"/>
    <property type="evidence" value="ECO:0007669"/>
    <property type="project" value="TreeGrafter"/>
</dbReference>
<feature type="binding site" evidence="9">
    <location>
        <position position="135"/>
    </location>
    <ligand>
        <name>Mn(2+)</name>
        <dbReference type="ChEBI" id="CHEBI:29035"/>
    </ligand>
</feature>
<evidence type="ECO:0000256" key="3">
    <source>
        <dbReference type="ARBA" id="ARBA00022723"/>
    </source>
</evidence>
<keyword evidence="6 9" id="KW-0464">Manganese</keyword>
<evidence type="ECO:0000259" key="11">
    <source>
        <dbReference type="Pfam" id="PF08436"/>
    </source>
</evidence>
<feature type="binding site" evidence="9">
    <location>
        <position position="180"/>
    </location>
    <ligand>
        <name>1-deoxy-D-xylulose 5-phosphate</name>
        <dbReference type="ChEBI" id="CHEBI:57792"/>
    </ligand>
</feature>
<keyword evidence="4 9" id="KW-0521">NADP</keyword>
<feature type="domain" description="DXP reductoisomerase C-terminal" evidence="12">
    <location>
        <begin position="243"/>
        <end position="355"/>
    </location>
</feature>
<dbReference type="EMBL" id="LWAF01000002">
    <property type="protein sequence ID" value="ODN31136.1"/>
    <property type="molecule type" value="Genomic_DNA"/>
</dbReference>
<dbReference type="Gene3D" id="3.40.50.720">
    <property type="entry name" value="NAD(P)-binding Rossmann-like Domain"/>
    <property type="match status" value="1"/>
</dbReference>
<accession>A0A1E3G4D2</accession>
<dbReference type="InterPro" id="IPR013512">
    <property type="entry name" value="DXP_reductoisomerase_N"/>
</dbReference>
<dbReference type="Gene3D" id="1.10.1740.10">
    <property type="match status" value="1"/>
</dbReference>
<feature type="binding site" evidence="9">
    <location>
        <position position="111"/>
    </location>
    <ligand>
        <name>NADPH</name>
        <dbReference type="ChEBI" id="CHEBI:57783"/>
    </ligand>
</feature>
<name>A0A1E3G4D2_9BACT</name>
<feature type="binding site" evidence="9">
    <location>
        <position position="198"/>
    </location>
    <ligand>
        <name>1-deoxy-D-xylulose 5-phosphate</name>
        <dbReference type="ChEBI" id="CHEBI:57792"/>
    </ligand>
</feature>
<keyword evidence="14" id="KW-1185">Reference proteome</keyword>
<dbReference type="InterPro" id="IPR003821">
    <property type="entry name" value="DXP_reductoisomerase"/>
</dbReference>
<feature type="binding site" evidence="9">
    <location>
        <position position="193"/>
    </location>
    <ligand>
        <name>1-deoxy-D-xylulose 5-phosphate</name>
        <dbReference type="ChEBI" id="CHEBI:57792"/>
    </ligand>
</feature>
<dbReference type="InterPro" id="IPR036169">
    <property type="entry name" value="DXPR_C_sf"/>
</dbReference>
<dbReference type="SUPFAM" id="SSF51735">
    <property type="entry name" value="NAD(P)-binding Rossmann-fold domains"/>
    <property type="match status" value="1"/>
</dbReference>
<feature type="binding site" evidence="9">
    <location>
        <position position="136"/>
    </location>
    <ligand>
        <name>1-deoxy-D-xylulose 5-phosphate</name>
        <dbReference type="ChEBI" id="CHEBI:57792"/>
    </ligand>
</feature>
<reference evidence="14" key="1">
    <citation type="submission" date="2016-04" db="EMBL/GenBank/DDBJ databases">
        <title>The genome sequence project of a novel Fervidobacterium isolate from a hot spring in Thailand.</title>
        <authorList>
            <person name="Gonzalez J.M."/>
            <person name="Cuecas A."/>
            <person name="Kanoksilapatham W."/>
        </authorList>
    </citation>
    <scope>NUCLEOTIDE SEQUENCE [LARGE SCALE GENOMIC DNA]</scope>
    <source>
        <strain evidence="14">FC2004</strain>
    </source>
</reference>
<comment type="caution">
    <text evidence="13">The sequence shown here is derived from an EMBL/GenBank/DDBJ whole genome shotgun (WGS) entry which is preliminary data.</text>
</comment>
<dbReference type="InterPro" id="IPR026877">
    <property type="entry name" value="DXPR_C"/>
</dbReference>
<feature type="binding site" evidence="9">
    <location>
        <position position="199"/>
    </location>
    <ligand>
        <name>1-deoxy-D-xylulose 5-phosphate</name>
        <dbReference type="ChEBI" id="CHEBI:57792"/>
    </ligand>
</feature>
<feature type="binding site" evidence="9">
    <location>
        <position position="202"/>
    </location>
    <ligand>
        <name>Mn(2+)</name>
        <dbReference type="ChEBI" id="CHEBI:29035"/>
    </ligand>
</feature>
<evidence type="ECO:0000313" key="13">
    <source>
        <dbReference type="EMBL" id="ODN31136.1"/>
    </source>
</evidence>
<feature type="binding site" evidence="9">
    <location>
        <position position="15"/>
    </location>
    <ligand>
        <name>NADPH</name>
        <dbReference type="ChEBI" id="CHEBI:57783"/>
    </ligand>
</feature>
<feature type="binding site" evidence="9">
    <location>
        <position position="37"/>
    </location>
    <ligand>
        <name>NADPH</name>
        <dbReference type="ChEBI" id="CHEBI:57783"/>
    </ligand>
</feature>
<comment type="function">
    <text evidence="9">Catalyzes the NADPH-dependent rearrangement and reduction of 1-deoxy-D-xylulose-5-phosphate (DXP) to 2-C-methyl-D-erythritol 4-phosphate (MEP).</text>
</comment>
<dbReference type="PANTHER" id="PTHR30525">
    <property type="entry name" value="1-DEOXY-D-XYLULOSE 5-PHOSPHATE REDUCTOISOMERASE"/>
    <property type="match status" value="1"/>
</dbReference>
<evidence type="ECO:0000256" key="4">
    <source>
        <dbReference type="ARBA" id="ARBA00022857"/>
    </source>
</evidence>
<feature type="binding site" evidence="9">
    <location>
        <position position="137"/>
    </location>
    <ligand>
        <name>1-deoxy-D-xylulose 5-phosphate</name>
        <dbReference type="ChEBI" id="CHEBI:57792"/>
    </ligand>
</feature>
<evidence type="ECO:0000256" key="7">
    <source>
        <dbReference type="ARBA" id="ARBA00023229"/>
    </source>
</evidence>
<dbReference type="Pfam" id="PF13288">
    <property type="entry name" value="DXPR_C"/>
    <property type="match status" value="1"/>
</dbReference>
<keyword evidence="3 9" id="KW-0479">Metal-binding</keyword>
<dbReference type="RefSeq" id="WP_069292558.1">
    <property type="nucleotide sequence ID" value="NZ_CP140110.1"/>
</dbReference>
<dbReference type="SUPFAM" id="SSF69055">
    <property type="entry name" value="1-deoxy-D-xylulose-5-phosphate reductoisomerase, C-terminal domain"/>
    <property type="match status" value="1"/>
</dbReference>
<dbReference type="PANTHER" id="PTHR30525:SF0">
    <property type="entry name" value="1-DEOXY-D-XYLULOSE 5-PHOSPHATE REDUCTOISOMERASE, CHLOROPLASTIC"/>
    <property type="match status" value="1"/>
</dbReference>
<dbReference type="OrthoDB" id="9806546at2"/>
<feature type="binding site" evidence="9">
    <location>
        <position position="137"/>
    </location>
    <ligand>
        <name>Mn(2+)</name>
        <dbReference type="ChEBI" id="CHEBI:29035"/>
    </ligand>
</feature>
<dbReference type="InterPro" id="IPR036291">
    <property type="entry name" value="NAD(P)-bd_dom_sf"/>
</dbReference>
<comment type="cofactor">
    <cofactor evidence="9">
        <name>Mg(2+)</name>
        <dbReference type="ChEBI" id="CHEBI:18420"/>
    </cofactor>
    <cofactor evidence="9">
        <name>Mn(2+)</name>
        <dbReference type="ChEBI" id="CHEBI:29035"/>
    </cofactor>
</comment>
<dbReference type="GO" id="GO:0016853">
    <property type="term" value="F:isomerase activity"/>
    <property type="evidence" value="ECO:0007669"/>
    <property type="project" value="UniProtKB-KW"/>
</dbReference>
<comment type="pathway">
    <text evidence="1 9">Isoprenoid biosynthesis; isopentenyl diphosphate biosynthesis via DXP pathway; isopentenyl diphosphate from 1-deoxy-D-xylulose 5-phosphate: step 1/6.</text>
</comment>
<feature type="binding site" evidence="9">
    <location>
        <position position="14"/>
    </location>
    <ligand>
        <name>NADPH</name>
        <dbReference type="ChEBI" id="CHEBI:57783"/>
    </ligand>
</feature>
<evidence type="ECO:0000259" key="10">
    <source>
        <dbReference type="Pfam" id="PF02670"/>
    </source>
</evidence>
<evidence type="ECO:0000256" key="5">
    <source>
        <dbReference type="ARBA" id="ARBA00023002"/>
    </source>
</evidence>
<comment type="caution">
    <text evidence="9">Lacks conserved residue(s) required for the propagation of feature annotation.</text>
</comment>